<dbReference type="InterPro" id="IPR016098">
    <property type="entry name" value="CAP/MinC_C"/>
</dbReference>
<protein>
    <recommendedName>
        <fullName evidence="3 12">Protein XRP2</fullName>
    </recommendedName>
</protein>
<comment type="caution">
    <text evidence="14">The sequence shown here is derived from an EMBL/GenBank/DDBJ whole genome shotgun (WGS) entry which is preliminary data.</text>
</comment>
<evidence type="ECO:0000256" key="9">
    <source>
        <dbReference type="ARBA" id="ARBA00023136"/>
    </source>
</evidence>
<accession>A0ABP0G733</accession>
<dbReference type="PANTHER" id="PTHR15440:SF0">
    <property type="entry name" value="PROTEIN XRP2"/>
    <property type="match status" value="1"/>
</dbReference>
<evidence type="ECO:0000313" key="14">
    <source>
        <dbReference type="EMBL" id="CAK8686444.1"/>
    </source>
</evidence>
<evidence type="ECO:0000256" key="2">
    <source>
        <dbReference type="ARBA" id="ARBA00008848"/>
    </source>
</evidence>
<keyword evidence="7 12" id="KW-0547">Nucleotide-binding</keyword>
<dbReference type="InterPro" id="IPR039093">
    <property type="entry name" value="XRP2"/>
</dbReference>
<evidence type="ECO:0000256" key="8">
    <source>
        <dbReference type="ARBA" id="ARBA00023134"/>
    </source>
</evidence>
<sequence length="359" mass="40467">MGCCRSKMKAKDKIPEKKQYSWDKRNNEIDPKNFIIDGAVDETIIRKPGTINGQQFVVQNCKNSKIYLLDHVATITVDDCTGCLFVIGAVKSSIFLRDCQDCKCIVACQQFRTRDCQKVDVFLSCTTQPIMESSARMRFGCYQLAYQGLLEQFQQAMLSVYNNNWSNIHDFTPTPQSKNWKMIHEDVSLSELFQVNSNPQSEQGNGDNTVGSTLDGVSESKLSFKNEDSVVPLTRGAREKRYDDSCLVVVFHSANSFKASKDFLEAVKDKVDLIQTKEVTLSPDEASRIFADSPSMWKSTQRGPVIGLEFNGDDCVKVCHDVIAKLSSEDQQYYASKSSAAAKRVIDQLYNFCEMQMIV</sequence>
<reference evidence="14 15" key="1">
    <citation type="submission" date="2024-02" db="EMBL/GenBank/DDBJ databases">
        <authorList>
            <person name="Daric V."/>
            <person name="Darras S."/>
        </authorList>
    </citation>
    <scope>NUCLEOTIDE SEQUENCE [LARGE SCALE GENOMIC DNA]</scope>
</reference>
<dbReference type="InterPro" id="IPR036223">
    <property type="entry name" value="CAP_C_sf"/>
</dbReference>
<keyword evidence="8 12" id="KW-0342">GTP-binding</keyword>
<evidence type="ECO:0000259" key="13">
    <source>
        <dbReference type="PROSITE" id="PS51329"/>
    </source>
</evidence>
<keyword evidence="5" id="KW-1003">Cell membrane</keyword>
<evidence type="ECO:0000256" key="7">
    <source>
        <dbReference type="ARBA" id="ARBA00022741"/>
    </source>
</evidence>
<evidence type="ECO:0000256" key="4">
    <source>
        <dbReference type="ARBA" id="ARBA00022468"/>
    </source>
</evidence>
<feature type="domain" description="C-CAP/cofactor C-like" evidence="13">
    <location>
        <begin position="15"/>
        <end position="173"/>
    </location>
</feature>
<evidence type="ECO:0000256" key="6">
    <source>
        <dbReference type="ARBA" id="ARBA00022707"/>
    </source>
</evidence>
<keyword evidence="11" id="KW-0449">Lipoprotein</keyword>
<keyword evidence="15" id="KW-1185">Reference proteome</keyword>
<evidence type="ECO:0000256" key="3">
    <source>
        <dbReference type="ARBA" id="ARBA00015771"/>
    </source>
</evidence>
<dbReference type="InterPro" id="IPR017901">
    <property type="entry name" value="C-CAP_CF_C-like"/>
</dbReference>
<comment type="function">
    <text evidence="12">Acts as a GTPase-activating protein (GAP) for tubulin in concert with tubulin-specific chaperone C, but does not enhance tubulin heterodimerization.</text>
</comment>
<keyword evidence="10" id="KW-0564">Palmitate</keyword>
<evidence type="ECO:0000256" key="1">
    <source>
        <dbReference type="ARBA" id="ARBA00004342"/>
    </source>
</evidence>
<keyword evidence="9" id="KW-0472">Membrane</keyword>
<evidence type="ECO:0000256" key="5">
    <source>
        <dbReference type="ARBA" id="ARBA00022475"/>
    </source>
</evidence>
<dbReference type="Proteomes" id="UP001642483">
    <property type="component" value="Unassembled WGS sequence"/>
</dbReference>
<comment type="similarity">
    <text evidence="2 12">Belongs to the TBCC family.</text>
</comment>
<keyword evidence="4 12" id="KW-0343">GTPase activation</keyword>
<dbReference type="InterPro" id="IPR036850">
    <property type="entry name" value="NDK-like_dom_sf"/>
</dbReference>
<evidence type="ECO:0000256" key="11">
    <source>
        <dbReference type="ARBA" id="ARBA00023288"/>
    </source>
</evidence>
<gene>
    <name evidence="14" type="ORF">CVLEPA_LOCUS18374</name>
</gene>
<dbReference type="InterPro" id="IPR006599">
    <property type="entry name" value="CARP_motif"/>
</dbReference>
<evidence type="ECO:0000256" key="12">
    <source>
        <dbReference type="PIRNR" id="PIRNR037947"/>
    </source>
</evidence>
<proteinExistence type="inferred from homology"/>
<dbReference type="Gene3D" id="3.30.70.141">
    <property type="entry name" value="Nucleoside diphosphate kinase-like domain"/>
    <property type="match status" value="1"/>
</dbReference>
<organism evidence="14 15">
    <name type="scientific">Clavelina lepadiformis</name>
    <name type="common">Light-bulb sea squirt</name>
    <name type="synonym">Ascidia lepadiformis</name>
    <dbReference type="NCBI Taxonomy" id="159417"/>
    <lineage>
        <taxon>Eukaryota</taxon>
        <taxon>Metazoa</taxon>
        <taxon>Chordata</taxon>
        <taxon>Tunicata</taxon>
        <taxon>Ascidiacea</taxon>
        <taxon>Aplousobranchia</taxon>
        <taxon>Clavelinidae</taxon>
        <taxon>Clavelina</taxon>
    </lineage>
</organism>
<dbReference type="Gene3D" id="2.160.20.70">
    <property type="match status" value="1"/>
</dbReference>
<dbReference type="SMART" id="SM00673">
    <property type="entry name" value="CARP"/>
    <property type="match status" value="2"/>
</dbReference>
<comment type="subcellular location">
    <subcellularLocation>
        <location evidence="1">Cell membrane</location>
        <topology evidence="1">Lipid-anchor</topology>
        <orientation evidence="1">Cytoplasmic side</orientation>
    </subcellularLocation>
</comment>
<dbReference type="SUPFAM" id="SSF69340">
    <property type="entry name" value="C-terminal domain of adenylylcyclase associated protein"/>
    <property type="match status" value="1"/>
</dbReference>
<dbReference type="PIRSF" id="PIRSF037947">
    <property type="entry name" value="Protein_XRP2"/>
    <property type="match status" value="1"/>
</dbReference>
<name>A0ABP0G733_CLALP</name>
<dbReference type="InterPro" id="IPR012945">
    <property type="entry name" value="Tubulin-bd_cofactor_C_dom"/>
</dbReference>
<dbReference type="PROSITE" id="PS51329">
    <property type="entry name" value="C_CAP_COFACTOR_C"/>
    <property type="match status" value="1"/>
</dbReference>
<evidence type="ECO:0000313" key="15">
    <source>
        <dbReference type="Proteomes" id="UP001642483"/>
    </source>
</evidence>
<dbReference type="PANTHER" id="PTHR15440">
    <property type="entry name" value="XRP2 PROTEIN"/>
    <property type="match status" value="1"/>
</dbReference>
<dbReference type="EMBL" id="CAWYQH010000102">
    <property type="protein sequence ID" value="CAK8686444.1"/>
    <property type="molecule type" value="Genomic_DNA"/>
</dbReference>
<keyword evidence="6" id="KW-0519">Myristate</keyword>
<dbReference type="Pfam" id="PF07986">
    <property type="entry name" value="TBCC"/>
    <property type="match status" value="1"/>
</dbReference>
<evidence type="ECO:0000256" key="10">
    <source>
        <dbReference type="ARBA" id="ARBA00023139"/>
    </source>
</evidence>